<keyword evidence="2" id="KW-1185">Reference proteome</keyword>
<dbReference type="CDD" id="cd02042">
    <property type="entry name" value="ParAB_family"/>
    <property type="match status" value="1"/>
</dbReference>
<accession>A0ABU6AZN5</accession>
<proteinExistence type="predicted"/>
<dbReference type="PANTHER" id="PTHR13696:SF96">
    <property type="entry name" value="COBQ_COBB_MIND_PARA NUCLEOTIDE BINDING DOMAIN-CONTAINING PROTEIN"/>
    <property type="match status" value="1"/>
</dbReference>
<evidence type="ECO:0000313" key="1">
    <source>
        <dbReference type="EMBL" id="MEB3512915.1"/>
    </source>
</evidence>
<comment type="caution">
    <text evidence="1">The sequence shown here is derived from an EMBL/GenBank/DDBJ whole genome shotgun (WGS) entry which is preliminary data.</text>
</comment>
<dbReference type="Gene3D" id="3.40.50.300">
    <property type="entry name" value="P-loop containing nucleotide triphosphate hydrolases"/>
    <property type="match status" value="1"/>
</dbReference>
<dbReference type="PANTHER" id="PTHR13696">
    <property type="entry name" value="P-LOOP CONTAINING NUCLEOSIDE TRIPHOSPHATE HYDROLASE"/>
    <property type="match status" value="1"/>
</dbReference>
<evidence type="ECO:0000313" key="2">
    <source>
        <dbReference type="Proteomes" id="UP001348098"/>
    </source>
</evidence>
<sequence>MTTADTRRVLRVLFSTLKGGPGKTTSAILTAVALTRRGLKVVVICADTRTRGATDWVQEAERVGDKVPFQLAIWHESDGPLSQYARTVERSTGADVVIIDTGGEQPENFTHGCLYADWLICPVGPFRAELRRLVPTYQSAVAVNDSGSPLEVSVLLTRCPAAHKGKAKEAREALTSNLVSDTGELDPDTPYALGLDVLNTEISRGVAYDEFYGLIPEDVGEYDDLAEEILARQRADEAA</sequence>
<dbReference type="InterPro" id="IPR015223">
    <property type="entry name" value="MipZ"/>
</dbReference>
<dbReference type="InterPro" id="IPR050678">
    <property type="entry name" value="DNA_Partitioning_ATPase"/>
</dbReference>
<reference evidence="1 2" key="1">
    <citation type="submission" date="2023-12" db="EMBL/GenBank/DDBJ databases">
        <title>novel species in genus Nocarida.</title>
        <authorList>
            <person name="Li Z."/>
        </authorList>
    </citation>
    <scope>NUCLEOTIDE SEQUENCE [LARGE SCALE GENOMIC DNA]</scope>
    <source>
        <strain evidence="1 2">CDC186</strain>
    </source>
</reference>
<dbReference type="InterPro" id="IPR027417">
    <property type="entry name" value="P-loop_NTPase"/>
</dbReference>
<gene>
    <name evidence="1" type="ORF">U3653_23035</name>
</gene>
<organism evidence="1 2">
    <name type="scientific">Nocardia implantans</name>
    <dbReference type="NCBI Taxonomy" id="3108168"/>
    <lineage>
        <taxon>Bacteria</taxon>
        <taxon>Bacillati</taxon>
        <taxon>Actinomycetota</taxon>
        <taxon>Actinomycetes</taxon>
        <taxon>Mycobacteriales</taxon>
        <taxon>Nocardiaceae</taxon>
        <taxon>Nocardia</taxon>
    </lineage>
</organism>
<dbReference type="SUPFAM" id="SSF52540">
    <property type="entry name" value="P-loop containing nucleoside triphosphate hydrolases"/>
    <property type="match status" value="1"/>
</dbReference>
<protein>
    <submittedName>
        <fullName evidence="1">ParA family protein</fullName>
    </submittedName>
</protein>
<dbReference type="Pfam" id="PF09140">
    <property type="entry name" value="MipZ"/>
    <property type="match status" value="1"/>
</dbReference>
<dbReference type="RefSeq" id="WP_195078873.1">
    <property type="nucleotide sequence ID" value="NZ_JAYESH010000026.1"/>
</dbReference>
<dbReference type="Proteomes" id="UP001348098">
    <property type="component" value="Unassembled WGS sequence"/>
</dbReference>
<dbReference type="EMBL" id="JAYKYQ010000010">
    <property type="protein sequence ID" value="MEB3512915.1"/>
    <property type="molecule type" value="Genomic_DNA"/>
</dbReference>
<name>A0ABU6AZN5_9NOCA</name>